<dbReference type="Proteomes" id="UP001365542">
    <property type="component" value="Unassembled WGS sequence"/>
</dbReference>
<protein>
    <submittedName>
        <fullName evidence="2">Uncharacterized protein</fullName>
    </submittedName>
</protein>
<proteinExistence type="predicted"/>
<keyword evidence="3" id="KW-1185">Reference proteome</keyword>
<accession>A0AAV9X454</accession>
<feature type="chain" id="PRO_5043575378" evidence="1">
    <location>
        <begin position="20"/>
        <end position="81"/>
    </location>
</feature>
<evidence type="ECO:0000256" key="1">
    <source>
        <dbReference type="SAM" id="SignalP"/>
    </source>
</evidence>
<evidence type="ECO:0000313" key="2">
    <source>
        <dbReference type="EMBL" id="KAK6535497.1"/>
    </source>
</evidence>
<sequence>MGLLKLFIQFTLFILLTTAAPIRLTIAENSGSSKSVECSREKFGPECSVKFDDSDPVGVIMVWDAVAQGGEDLRASLKLEE</sequence>
<dbReference type="AlphaFoldDB" id="A0AAV9X454"/>
<comment type="caution">
    <text evidence="2">The sequence shown here is derived from an EMBL/GenBank/DDBJ whole genome shotgun (WGS) entry which is preliminary data.</text>
</comment>
<evidence type="ECO:0000313" key="3">
    <source>
        <dbReference type="Proteomes" id="UP001365542"/>
    </source>
</evidence>
<reference evidence="2 3" key="1">
    <citation type="submission" date="2019-10" db="EMBL/GenBank/DDBJ databases">
        <authorList>
            <person name="Palmer J.M."/>
        </authorList>
    </citation>
    <scope>NUCLEOTIDE SEQUENCE [LARGE SCALE GENOMIC DNA]</scope>
    <source>
        <strain evidence="2 3">TWF694</strain>
    </source>
</reference>
<gene>
    <name evidence="2" type="ORF">TWF694_001952</name>
</gene>
<name>A0AAV9X454_9PEZI</name>
<keyword evidence="1" id="KW-0732">Signal</keyword>
<dbReference type="EMBL" id="JAVHJO010000010">
    <property type="protein sequence ID" value="KAK6535497.1"/>
    <property type="molecule type" value="Genomic_DNA"/>
</dbReference>
<organism evidence="2 3">
    <name type="scientific">Orbilia ellipsospora</name>
    <dbReference type="NCBI Taxonomy" id="2528407"/>
    <lineage>
        <taxon>Eukaryota</taxon>
        <taxon>Fungi</taxon>
        <taxon>Dikarya</taxon>
        <taxon>Ascomycota</taxon>
        <taxon>Pezizomycotina</taxon>
        <taxon>Orbiliomycetes</taxon>
        <taxon>Orbiliales</taxon>
        <taxon>Orbiliaceae</taxon>
        <taxon>Orbilia</taxon>
    </lineage>
</organism>
<feature type="signal peptide" evidence="1">
    <location>
        <begin position="1"/>
        <end position="19"/>
    </location>
</feature>